<evidence type="ECO:0000256" key="6">
    <source>
        <dbReference type="ARBA" id="ARBA00023242"/>
    </source>
</evidence>
<keyword evidence="5" id="KW-0804">Transcription</keyword>
<dbReference type="OrthoDB" id="3972379at2759"/>
<dbReference type="GO" id="GO:0005669">
    <property type="term" value="C:transcription factor TFIID complex"/>
    <property type="evidence" value="ECO:0007669"/>
    <property type="project" value="InterPro"/>
</dbReference>
<feature type="region of interest" description="Disordered" evidence="9">
    <location>
        <begin position="1"/>
        <end position="28"/>
    </location>
</feature>
<organism evidence="11 12">
    <name type="scientific">Hanseniaspora uvarum</name>
    <name type="common">Yeast</name>
    <name type="synonym">Kloeckera apiculata</name>
    <dbReference type="NCBI Taxonomy" id="29833"/>
    <lineage>
        <taxon>Eukaryota</taxon>
        <taxon>Fungi</taxon>
        <taxon>Dikarya</taxon>
        <taxon>Ascomycota</taxon>
        <taxon>Saccharomycotina</taxon>
        <taxon>Saccharomycetes</taxon>
        <taxon>Saccharomycodales</taxon>
        <taxon>Saccharomycodaceae</taxon>
        <taxon>Hanseniaspora</taxon>
    </lineage>
</organism>
<evidence type="ECO:0000313" key="12">
    <source>
        <dbReference type="Proteomes" id="UP000095358"/>
    </source>
</evidence>
<reference evidence="12" key="1">
    <citation type="journal article" date="2016" name="Genome Announc.">
        <title>Genome sequences of three species of Hanseniaspora isolated from spontaneous wine fermentations.</title>
        <authorList>
            <person name="Sternes P.R."/>
            <person name="Lee D."/>
            <person name="Kutyna D.R."/>
            <person name="Borneman A.R."/>
        </authorList>
    </citation>
    <scope>NUCLEOTIDE SEQUENCE [LARGE SCALE GENOMIC DNA]</scope>
    <source>
        <strain evidence="12">AWRI3580</strain>
    </source>
</reference>
<comment type="similarity">
    <text evidence="2">Belongs to the TAF4 family.</text>
</comment>
<sequence>MSENKNKPEGTGVLKQNSSDAQNKRTKTTHTFVPALSIYGKVNTILTNDPEGYRNKESDEVYDLLSSSLEIYLRDIVKKMSDNRQQRLKRITKVVNGKPVNLSNINKAIEKINKEEKKLELQRKRSRKENGIEQDDEGASANSGTDGNKNVDSAQASEQQPKMSAKAAANSQSLEAQMNDNNSTANLFTGGMSKKYSWLSGGAGSAKSSGKAADTKPTGGSLKGNIFSSGDSSYVQSDIRNHIIKEEKNLVMRDLIKVLESELNNDNKKLSTADIQEILAKGYARLRD</sequence>
<keyword evidence="4" id="KW-0805">Transcription regulation</keyword>
<dbReference type="AlphaFoldDB" id="A0A1E5RPI9"/>
<evidence type="ECO:0000256" key="2">
    <source>
        <dbReference type="ARBA" id="ARBA00006178"/>
    </source>
</evidence>
<evidence type="ECO:0000256" key="1">
    <source>
        <dbReference type="ARBA" id="ARBA00004123"/>
    </source>
</evidence>
<dbReference type="GO" id="GO:0006352">
    <property type="term" value="P:DNA-templated transcription initiation"/>
    <property type="evidence" value="ECO:0007669"/>
    <property type="project" value="InterPro"/>
</dbReference>
<feature type="region of interest" description="Disordered" evidence="9">
    <location>
        <begin position="199"/>
        <end position="233"/>
    </location>
</feature>
<evidence type="ECO:0000256" key="9">
    <source>
        <dbReference type="SAM" id="MobiDB-lite"/>
    </source>
</evidence>
<feature type="domain" description="Transcription initiation factor TFIID component TAF4 C-terminal" evidence="10">
    <location>
        <begin position="32"/>
        <end position="270"/>
    </location>
</feature>
<dbReference type="Pfam" id="PF05236">
    <property type="entry name" value="TAF4"/>
    <property type="match status" value="1"/>
</dbReference>
<dbReference type="EMBL" id="LPNN01000004">
    <property type="protein sequence ID" value="OEJ88789.1"/>
    <property type="molecule type" value="Genomic_DNA"/>
</dbReference>
<feature type="compositionally biased region" description="Polar residues" evidence="9">
    <location>
        <begin position="140"/>
        <end position="162"/>
    </location>
</feature>
<feature type="region of interest" description="Disordered" evidence="9">
    <location>
        <begin position="120"/>
        <end position="186"/>
    </location>
</feature>
<evidence type="ECO:0000313" key="11">
    <source>
        <dbReference type="EMBL" id="OEJ88789.1"/>
    </source>
</evidence>
<evidence type="ECO:0000256" key="4">
    <source>
        <dbReference type="ARBA" id="ARBA00023015"/>
    </source>
</evidence>
<comment type="function">
    <text evidence="7">Functions as a component of the DNA-binding general transcription factor complex TFIID. Binding of TFIID to a promoter (with or without TATA element) is the initial step in pre-initiation complex (PIC) formation. TFIID plays a key role in the regulation of gene expression by RNA polymerase II through different activities such as transcription activator interaction, core promoter recognition and selectivity, TFIIA and TFIIB interaction, chromatin modification (histone acetylation by TAF1), facilitation of DNA opening and initiation of transcription.</text>
</comment>
<accession>A0A1E5RPI9</accession>
<evidence type="ECO:0000256" key="8">
    <source>
        <dbReference type="ARBA" id="ARBA00031747"/>
    </source>
</evidence>
<feature type="compositionally biased region" description="Polar residues" evidence="9">
    <location>
        <begin position="169"/>
        <end position="186"/>
    </location>
</feature>
<dbReference type="STRING" id="29833.A0A1E5RPI9"/>
<proteinExistence type="inferred from homology"/>
<evidence type="ECO:0000256" key="5">
    <source>
        <dbReference type="ARBA" id="ARBA00023163"/>
    </source>
</evidence>
<evidence type="ECO:0000259" key="10">
    <source>
        <dbReference type="Pfam" id="PF05236"/>
    </source>
</evidence>
<evidence type="ECO:0000256" key="7">
    <source>
        <dbReference type="ARBA" id="ARBA00025346"/>
    </source>
</evidence>
<feature type="compositionally biased region" description="Basic and acidic residues" evidence="9">
    <location>
        <begin position="120"/>
        <end position="131"/>
    </location>
</feature>
<gene>
    <name evidence="11" type="ORF">AWRI3580_g2226</name>
</gene>
<evidence type="ECO:0000256" key="3">
    <source>
        <dbReference type="ARBA" id="ARBA00017306"/>
    </source>
</evidence>
<keyword evidence="12" id="KW-1185">Reference proteome</keyword>
<dbReference type="InterPro" id="IPR007900">
    <property type="entry name" value="TAF4_C"/>
</dbReference>
<keyword evidence="6" id="KW-0539">Nucleus</keyword>
<dbReference type="VEuPathDB" id="FungiDB:AWRI3580_g2226"/>
<comment type="caution">
    <text evidence="11">The sequence shown here is derived from an EMBL/GenBank/DDBJ whole genome shotgun (WGS) entry which is preliminary data.</text>
</comment>
<dbReference type="Proteomes" id="UP000095358">
    <property type="component" value="Unassembled WGS sequence"/>
</dbReference>
<protein>
    <recommendedName>
        <fullName evidence="3">Transcription initiation factor TFIID subunit 4</fullName>
    </recommendedName>
    <alternativeName>
        <fullName evidence="8">TBP-associated factor 4</fullName>
    </alternativeName>
</protein>
<name>A0A1E5RPI9_HANUV</name>
<comment type="subcellular location">
    <subcellularLocation>
        <location evidence="1">Nucleus</location>
    </subcellularLocation>
</comment>